<accession>A0A2T5KDT5</accession>
<feature type="chain" id="PRO_5015470469" evidence="1">
    <location>
        <begin position="20"/>
        <end position="55"/>
    </location>
</feature>
<organism evidence="2 3">
    <name type="scientific">Cereibacter azotoformans</name>
    <dbReference type="NCBI Taxonomy" id="43057"/>
    <lineage>
        <taxon>Bacteria</taxon>
        <taxon>Pseudomonadati</taxon>
        <taxon>Pseudomonadota</taxon>
        <taxon>Alphaproteobacteria</taxon>
        <taxon>Rhodobacterales</taxon>
        <taxon>Paracoccaceae</taxon>
        <taxon>Cereibacter</taxon>
    </lineage>
</organism>
<protein>
    <submittedName>
        <fullName evidence="2">Uncharacterized protein</fullName>
    </submittedName>
</protein>
<name>A0A2T5KDT5_9RHOB</name>
<proteinExistence type="predicted"/>
<dbReference type="RefSeq" id="WP_011908794.1">
    <property type="nucleotide sequence ID" value="NZ_CP089965.1"/>
</dbReference>
<evidence type="ECO:0000313" key="3">
    <source>
        <dbReference type="Proteomes" id="UP000244060"/>
    </source>
</evidence>
<reference evidence="2 3" key="1">
    <citation type="submission" date="2018-04" db="EMBL/GenBank/DDBJ databases">
        <title>Genomic Encyclopedia of Type Strains, Phase III (KMG-III): the genomes of soil and plant-associated and newly described type strains.</title>
        <authorList>
            <person name="Whitman W."/>
        </authorList>
    </citation>
    <scope>NUCLEOTIDE SEQUENCE [LARGE SCALE GENOMIC DNA]</scope>
    <source>
        <strain evidence="2 3">KA25</strain>
    </source>
</reference>
<dbReference type="AlphaFoldDB" id="A0A2T5KDT5"/>
<dbReference type="EMBL" id="QAOT01000002">
    <property type="protein sequence ID" value="PTR20532.1"/>
    <property type="molecule type" value="Genomic_DNA"/>
</dbReference>
<sequence length="55" mass="5275">MTRKPVALLVLLAVAGVLALDAAVSEPPNPYQAPPILALGSGLAPGGAHCSAAGS</sequence>
<feature type="signal peptide" evidence="1">
    <location>
        <begin position="1"/>
        <end position="19"/>
    </location>
</feature>
<evidence type="ECO:0000313" key="2">
    <source>
        <dbReference type="EMBL" id="PTR20532.1"/>
    </source>
</evidence>
<keyword evidence="3" id="KW-1185">Reference proteome</keyword>
<comment type="caution">
    <text evidence="2">The sequence shown here is derived from an EMBL/GenBank/DDBJ whole genome shotgun (WGS) entry which is preliminary data.</text>
</comment>
<dbReference type="Proteomes" id="UP000244060">
    <property type="component" value="Unassembled WGS sequence"/>
</dbReference>
<keyword evidence="1" id="KW-0732">Signal</keyword>
<evidence type="ECO:0000256" key="1">
    <source>
        <dbReference type="SAM" id="SignalP"/>
    </source>
</evidence>
<gene>
    <name evidence="2" type="ORF">C8J28_102299</name>
</gene>